<dbReference type="PANTHER" id="PTHR43674:SF16">
    <property type="entry name" value="CARBON-NITROGEN FAMILY, PUTATIVE (AFU_ORTHOLOGUE AFUA_5G02350)-RELATED"/>
    <property type="match status" value="1"/>
</dbReference>
<dbReference type="PROSITE" id="PS50263">
    <property type="entry name" value="CN_HYDROLASE"/>
    <property type="match status" value="1"/>
</dbReference>
<keyword evidence="7" id="KW-1185">Reference proteome</keyword>
<dbReference type="InterPro" id="IPR036526">
    <property type="entry name" value="C-N_Hydrolase_sf"/>
</dbReference>
<accession>A0A177V7F9</accession>
<proteinExistence type="predicted"/>
<evidence type="ECO:0000313" key="7">
    <source>
        <dbReference type="Proteomes" id="UP000836402"/>
    </source>
</evidence>
<feature type="region of interest" description="Disordered" evidence="2">
    <location>
        <begin position="140"/>
        <end position="167"/>
    </location>
</feature>
<evidence type="ECO:0000313" key="5">
    <source>
        <dbReference type="EMBL" id="KAE8247636.1"/>
    </source>
</evidence>
<dbReference type="EMBL" id="CAJHJG010003952">
    <property type="protein sequence ID" value="CAD6936897.1"/>
    <property type="molecule type" value="Genomic_DNA"/>
</dbReference>
<evidence type="ECO:0000313" key="4">
    <source>
        <dbReference type="EMBL" id="CAD6936897.1"/>
    </source>
</evidence>
<feature type="domain" description="CN hydrolase" evidence="3">
    <location>
        <begin position="25"/>
        <end position="378"/>
    </location>
</feature>
<protein>
    <recommendedName>
        <fullName evidence="3">CN hydrolase domain-containing protein</fullName>
    </recommendedName>
</protein>
<reference evidence="5" key="1">
    <citation type="submission" date="2016-04" db="EMBL/GenBank/DDBJ databases">
        <authorList>
            <person name="Nguyen H.D."/>
            <person name="Kesanakurti P."/>
            <person name="Cullis J."/>
            <person name="Levesque C.A."/>
            <person name="Hambleton S."/>
        </authorList>
    </citation>
    <scope>NUCLEOTIDE SEQUENCE</scope>
    <source>
        <strain evidence="5">DAOMC 238032</strain>
    </source>
</reference>
<dbReference type="Pfam" id="PF00795">
    <property type="entry name" value="CN_hydrolase"/>
    <property type="match status" value="1"/>
</dbReference>
<dbReference type="Proteomes" id="UP000836402">
    <property type="component" value="Unassembled WGS sequence"/>
</dbReference>
<sequence length="399" mass="43084">MGDSSKACDVRVLGRFSSNPSSSTLRLALAQVLPSDAETDGPVTSDETGADSKDALEKLRLYARTASSRGADVVCFPEYFLTGATHSSWKAVRERQEPLAAHPNPQDDESHWLAQVTAIARQNDIDIVAGTVVELGAHIPHRQQAQRKPDATVTDSTSTESSLAAPGTALRLQTKDSSDLLFNTAYYITRKGEVAAKYTKRNLWHPERSVLSPGHPSSHPSPRLFQIETKRGLRLKASMLICWDLAMPEAFRDLLQPSGTRDGPLDGPDVVFVPTCWYATDAGVRGLSWSKVGEAAVLNSLSMARAIETEAIIAMCNIAGPSWPNGGDPDSFQIQDSTTDADVPIVGVGRSSVHAPFLGCIGKVEDGNEALLLAEVDTKVLVDARETYRVRYDLADASE</sequence>
<feature type="compositionally biased region" description="Polar residues" evidence="2">
    <location>
        <begin position="153"/>
        <end position="162"/>
    </location>
</feature>
<organism evidence="5 6">
    <name type="scientific">Tilletia caries</name>
    <name type="common">wheat bunt fungus</name>
    <dbReference type="NCBI Taxonomy" id="13290"/>
    <lineage>
        <taxon>Eukaryota</taxon>
        <taxon>Fungi</taxon>
        <taxon>Dikarya</taxon>
        <taxon>Basidiomycota</taxon>
        <taxon>Ustilaginomycotina</taxon>
        <taxon>Exobasidiomycetes</taxon>
        <taxon>Tilletiales</taxon>
        <taxon>Tilletiaceae</taxon>
        <taxon>Tilletia</taxon>
    </lineage>
</organism>
<evidence type="ECO:0000256" key="2">
    <source>
        <dbReference type="SAM" id="MobiDB-lite"/>
    </source>
</evidence>
<evidence type="ECO:0000256" key="1">
    <source>
        <dbReference type="ARBA" id="ARBA00022801"/>
    </source>
</evidence>
<dbReference type="PANTHER" id="PTHR43674">
    <property type="entry name" value="NITRILASE C965.09-RELATED"/>
    <property type="match status" value="1"/>
</dbReference>
<reference evidence="4" key="3">
    <citation type="submission" date="2020-10" db="EMBL/GenBank/DDBJ databases">
        <authorList>
            <person name="Sedaghatjoo S."/>
        </authorList>
    </citation>
    <scope>NUCLEOTIDE SEQUENCE</scope>
    <source>
        <strain evidence="4">AZH3</strain>
    </source>
</reference>
<dbReference type="GO" id="GO:0016811">
    <property type="term" value="F:hydrolase activity, acting on carbon-nitrogen (but not peptide) bonds, in linear amides"/>
    <property type="evidence" value="ECO:0007669"/>
    <property type="project" value="TreeGrafter"/>
</dbReference>
<dbReference type="InterPro" id="IPR050345">
    <property type="entry name" value="Aliph_Amidase/BUP"/>
</dbReference>
<name>A0A177V7F9_9BASI</name>
<dbReference type="SUPFAM" id="SSF56317">
    <property type="entry name" value="Carbon-nitrogen hydrolase"/>
    <property type="match status" value="1"/>
</dbReference>
<dbReference type="AlphaFoldDB" id="A0A177V7F9"/>
<dbReference type="EMBL" id="LWDD02001505">
    <property type="protein sequence ID" value="KAE8247636.1"/>
    <property type="molecule type" value="Genomic_DNA"/>
</dbReference>
<dbReference type="Gene3D" id="3.60.110.10">
    <property type="entry name" value="Carbon-nitrogen hydrolase"/>
    <property type="match status" value="1"/>
</dbReference>
<evidence type="ECO:0000259" key="3">
    <source>
        <dbReference type="PROSITE" id="PS50263"/>
    </source>
</evidence>
<reference evidence="5" key="2">
    <citation type="journal article" date="2019" name="IMA Fungus">
        <title>Genome sequencing and comparison of five Tilletia species to identify candidate genes for the detection of regulated species infecting wheat.</title>
        <authorList>
            <person name="Nguyen H.D.T."/>
            <person name="Sultana T."/>
            <person name="Kesanakurti P."/>
            <person name="Hambleton S."/>
        </authorList>
    </citation>
    <scope>NUCLEOTIDE SEQUENCE</scope>
    <source>
        <strain evidence="5">DAOMC 238032</strain>
    </source>
</reference>
<dbReference type="CDD" id="cd07197">
    <property type="entry name" value="nitrilase"/>
    <property type="match status" value="1"/>
</dbReference>
<gene>
    <name evidence="5" type="ORF">A4X03_0g6993</name>
    <name evidence="4" type="ORF">JKIAZH3_G1483</name>
</gene>
<comment type="caution">
    <text evidence="5">The sequence shown here is derived from an EMBL/GenBank/DDBJ whole genome shotgun (WGS) entry which is preliminary data.</text>
</comment>
<evidence type="ECO:0000313" key="6">
    <source>
        <dbReference type="Proteomes" id="UP000077671"/>
    </source>
</evidence>
<dbReference type="Proteomes" id="UP000077671">
    <property type="component" value="Unassembled WGS sequence"/>
</dbReference>
<dbReference type="InterPro" id="IPR003010">
    <property type="entry name" value="C-N_Hydrolase"/>
</dbReference>
<keyword evidence="1" id="KW-0378">Hydrolase</keyword>